<evidence type="ECO:0000256" key="3">
    <source>
        <dbReference type="ARBA" id="ARBA00022448"/>
    </source>
</evidence>
<evidence type="ECO:0000256" key="11">
    <source>
        <dbReference type="SAM" id="MobiDB-lite"/>
    </source>
</evidence>
<organism evidence="13 14">
    <name type="scientific">Chlamydomonas eustigma</name>
    <dbReference type="NCBI Taxonomy" id="1157962"/>
    <lineage>
        <taxon>Eukaryota</taxon>
        <taxon>Viridiplantae</taxon>
        <taxon>Chlorophyta</taxon>
        <taxon>core chlorophytes</taxon>
        <taxon>Chlorophyceae</taxon>
        <taxon>CS clade</taxon>
        <taxon>Chlamydomonadales</taxon>
        <taxon>Chlamydomonadaceae</taxon>
        <taxon>Chlamydomonas</taxon>
    </lineage>
</organism>
<sequence length="178" mass="20202">MRYSPDVVSSYDAEFDVVPRAALVFPPFVLAFIFNKVVLIIEILHQFSLYLESMALIPQFVLLYKRQKYELWVLLFTICMGAETLLRNLPLLSEWREKQVEDPYNLCAAFVQAIVFVGGLAALGIRHYETKSQEGLNEVPNKPAFDEEWEAGKFEFQVQKEDPVAGTPAASGSTRVAH</sequence>
<keyword evidence="3" id="KW-0813">Transport</keyword>
<accession>A0A250XPK0</accession>
<evidence type="ECO:0000256" key="1">
    <source>
        <dbReference type="ARBA" id="ARBA00004477"/>
    </source>
</evidence>
<comment type="subcellular location">
    <subcellularLocation>
        <location evidence="1">Endoplasmic reticulum membrane</location>
        <topology evidence="1">Multi-pass membrane protein</topology>
    </subcellularLocation>
</comment>
<dbReference type="GO" id="GO:0006621">
    <property type="term" value="P:protein retention in ER lumen"/>
    <property type="evidence" value="ECO:0007669"/>
    <property type="project" value="InterPro"/>
</dbReference>
<name>A0A250XPK0_9CHLO</name>
<keyword evidence="9 12" id="KW-0472">Membrane</keyword>
<feature type="transmembrane region" description="Helical" evidence="12">
    <location>
        <begin position="21"/>
        <end position="41"/>
    </location>
</feature>
<evidence type="ECO:0000256" key="5">
    <source>
        <dbReference type="ARBA" id="ARBA00022824"/>
    </source>
</evidence>
<feature type="region of interest" description="Disordered" evidence="11">
    <location>
        <begin position="158"/>
        <end position="178"/>
    </location>
</feature>
<evidence type="ECO:0000313" key="14">
    <source>
        <dbReference type="Proteomes" id="UP000232323"/>
    </source>
</evidence>
<evidence type="ECO:0000313" key="13">
    <source>
        <dbReference type="EMBL" id="GAX84852.1"/>
    </source>
</evidence>
<comment type="caution">
    <text evidence="13">The sequence shown here is derived from an EMBL/GenBank/DDBJ whole genome shotgun (WGS) entry which is preliminary data.</text>
</comment>
<keyword evidence="8 12" id="KW-1133">Transmembrane helix</keyword>
<evidence type="ECO:0000256" key="7">
    <source>
        <dbReference type="ARBA" id="ARBA00022927"/>
    </source>
</evidence>
<dbReference type="Proteomes" id="UP000232323">
    <property type="component" value="Unassembled WGS sequence"/>
</dbReference>
<feature type="transmembrane region" description="Helical" evidence="12">
    <location>
        <begin position="71"/>
        <end position="91"/>
    </location>
</feature>
<feature type="transmembrane region" description="Helical" evidence="12">
    <location>
        <begin position="47"/>
        <end position="64"/>
    </location>
</feature>
<evidence type="ECO:0000256" key="6">
    <source>
        <dbReference type="ARBA" id="ARBA00022892"/>
    </source>
</evidence>
<dbReference type="GO" id="GO:0016192">
    <property type="term" value="P:vesicle-mediated transport"/>
    <property type="evidence" value="ECO:0007669"/>
    <property type="project" value="UniProtKB-KW"/>
</dbReference>
<keyword evidence="6" id="KW-0931">ER-Golgi transport</keyword>
<keyword evidence="10" id="KW-0675">Receptor</keyword>
<protein>
    <submittedName>
        <fullName evidence="13">Uncharacterized protein</fullName>
    </submittedName>
</protein>
<evidence type="ECO:0000256" key="4">
    <source>
        <dbReference type="ARBA" id="ARBA00022692"/>
    </source>
</evidence>
<dbReference type="GO" id="GO:0005789">
    <property type="term" value="C:endoplasmic reticulum membrane"/>
    <property type="evidence" value="ECO:0007669"/>
    <property type="project" value="UniProtKB-SubCell"/>
</dbReference>
<dbReference type="AlphaFoldDB" id="A0A250XPK0"/>
<gene>
    <name evidence="13" type="ORF">CEUSTIGMA_g12273.t1</name>
</gene>
<proteinExistence type="inferred from homology"/>
<dbReference type="GO" id="GO:0046923">
    <property type="term" value="F:ER retention sequence binding"/>
    <property type="evidence" value="ECO:0007669"/>
    <property type="project" value="InterPro"/>
</dbReference>
<evidence type="ECO:0000256" key="8">
    <source>
        <dbReference type="ARBA" id="ARBA00022989"/>
    </source>
</evidence>
<dbReference type="Pfam" id="PF00810">
    <property type="entry name" value="ER_lumen_recept"/>
    <property type="match status" value="1"/>
</dbReference>
<evidence type="ECO:0000256" key="2">
    <source>
        <dbReference type="ARBA" id="ARBA00010120"/>
    </source>
</evidence>
<evidence type="ECO:0000256" key="9">
    <source>
        <dbReference type="ARBA" id="ARBA00023136"/>
    </source>
</evidence>
<keyword evidence="14" id="KW-1185">Reference proteome</keyword>
<keyword evidence="4 12" id="KW-0812">Transmembrane</keyword>
<keyword evidence="7" id="KW-0653">Protein transport</keyword>
<dbReference type="PANTHER" id="PTHR10585">
    <property type="entry name" value="ER LUMEN PROTEIN RETAINING RECEPTOR"/>
    <property type="match status" value="1"/>
</dbReference>
<dbReference type="InterPro" id="IPR000133">
    <property type="entry name" value="ER_ret_rcpt"/>
</dbReference>
<feature type="transmembrane region" description="Helical" evidence="12">
    <location>
        <begin position="103"/>
        <end position="125"/>
    </location>
</feature>
<keyword evidence="5" id="KW-0256">Endoplasmic reticulum</keyword>
<comment type="similarity">
    <text evidence="2">Belongs to the ERD2 family.</text>
</comment>
<dbReference type="EMBL" id="BEGY01000138">
    <property type="protein sequence ID" value="GAX84852.1"/>
    <property type="molecule type" value="Genomic_DNA"/>
</dbReference>
<dbReference type="OrthoDB" id="7694678at2759"/>
<evidence type="ECO:0000256" key="12">
    <source>
        <dbReference type="SAM" id="Phobius"/>
    </source>
</evidence>
<dbReference type="STRING" id="1157962.A0A250XPK0"/>
<evidence type="ECO:0000256" key="10">
    <source>
        <dbReference type="ARBA" id="ARBA00023170"/>
    </source>
</evidence>
<dbReference type="GO" id="GO:0015031">
    <property type="term" value="P:protein transport"/>
    <property type="evidence" value="ECO:0007669"/>
    <property type="project" value="UniProtKB-KW"/>
</dbReference>
<reference evidence="13 14" key="1">
    <citation type="submission" date="2017-08" db="EMBL/GenBank/DDBJ databases">
        <title>Acidophilic green algal genome provides insights into adaptation to an acidic environment.</title>
        <authorList>
            <person name="Hirooka S."/>
            <person name="Hirose Y."/>
            <person name="Kanesaki Y."/>
            <person name="Higuchi S."/>
            <person name="Fujiwara T."/>
            <person name="Onuma R."/>
            <person name="Era A."/>
            <person name="Ohbayashi R."/>
            <person name="Uzuka A."/>
            <person name="Nozaki H."/>
            <person name="Yoshikawa H."/>
            <person name="Miyagishima S.Y."/>
        </authorList>
    </citation>
    <scope>NUCLEOTIDE SEQUENCE [LARGE SCALE GENOMIC DNA]</scope>
    <source>
        <strain evidence="13 14">NIES-2499</strain>
    </source>
</reference>